<feature type="region of interest" description="Disordered" evidence="7">
    <location>
        <begin position="147"/>
        <end position="198"/>
    </location>
</feature>
<evidence type="ECO:0000256" key="3">
    <source>
        <dbReference type="ARBA" id="ARBA00023125"/>
    </source>
</evidence>
<comment type="subcellular location">
    <subcellularLocation>
        <location evidence="1">Nucleus</location>
    </subcellularLocation>
</comment>
<feature type="region of interest" description="Disordered" evidence="7">
    <location>
        <begin position="337"/>
        <end position="410"/>
    </location>
</feature>
<feature type="compositionally biased region" description="Pro residues" evidence="7">
    <location>
        <begin position="389"/>
        <end position="398"/>
    </location>
</feature>
<accession>A0A8T8UEV1</accession>
<name>A0A8T8UEV1_9ROSI</name>
<dbReference type="InterPro" id="IPR044808">
    <property type="entry name" value="ERF_plant"/>
</dbReference>
<dbReference type="GO" id="GO:0005634">
    <property type="term" value="C:nucleus"/>
    <property type="evidence" value="ECO:0007669"/>
    <property type="project" value="UniProtKB-SubCell"/>
</dbReference>
<evidence type="ECO:0000256" key="2">
    <source>
        <dbReference type="ARBA" id="ARBA00023015"/>
    </source>
</evidence>
<dbReference type="SUPFAM" id="SSF54171">
    <property type="entry name" value="DNA-binding domain"/>
    <property type="match status" value="1"/>
</dbReference>
<dbReference type="PANTHER" id="PTHR31190">
    <property type="entry name" value="DNA-BINDING DOMAIN"/>
    <property type="match status" value="1"/>
</dbReference>
<keyword evidence="5" id="KW-0539">Nucleus</keyword>
<dbReference type="PROSITE" id="PS51032">
    <property type="entry name" value="AP2_ERF"/>
    <property type="match status" value="1"/>
</dbReference>
<dbReference type="GO" id="GO:0003677">
    <property type="term" value="F:DNA binding"/>
    <property type="evidence" value="ECO:0007669"/>
    <property type="project" value="UniProtKB-KW"/>
</dbReference>
<dbReference type="SMART" id="SM00380">
    <property type="entry name" value="AP2"/>
    <property type="match status" value="1"/>
</dbReference>
<dbReference type="PANTHER" id="PTHR31190:SF421">
    <property type="entry name" value="ETHYLENE-RESPONSIVE TRANSCRIPTION FACTOR ERF110"/>
    <property type="match status" value="1"/>
</dbReference>
<dbReference type="FunFam" id="3.30.730.10:FF:000001">
    <property type="entry name" value="Ethylene-responsive transcription factor 2"/>
    <property type="match status" value="1"/>
</dbReference>
<protein>
    <submittedName>
        <fullName evidence="9">AP2_27</fullName>
    </submittedName>
</protein>
<evidence type="ECO:0000256" key="7">
    <source>
        <dbReference type="SAM" id="MobiDB-lite"/>
    </source>
</evidence>
<organism evidence="9">
    <name type="scientific">Zanthoxylum armatum</name>
    <dbReference type="NCBI Taxonomy" id="67938"/>
    <lineage>
        <taxon>Eukaryota</taxon>
        <taxon>Viridiplantae</taxon>
        <taxon>Streptophyta</taxon>
        <taxon>Embryophyta</taxon>
        <taxon>Tracheophyta</taxon>
        <taxon>Spermatophyta</taxon>
        <taxon>Magnoliopsida</taxon>
        <taxon>eudicotyledons</taxon>
        <taxon>Gunneridae</taxon>
        <taxon>Pentapetalae</taxon>
        <taxon>rosids</taxon>
        <taxon>malvids</taxon>
        <taxon>Sapindales</taxon>
        <taxon>Rutaceae</taxon>
        <taxon>Zanthoxyloideae</taxon>
        <taxon>Zanthoxylum</taxon>
    </lineage>
</organism>
<evidence type="ECO:0000256" key="4">
    <source>
        <dbReference type="ARBA" id="ARBA00023163"/>
    </source>
</evidence>
<sequence>MCILKVANQRGSGEWSRFPASGGDDEAQDKQDQDTIGSYVSHNFEEPRNEMEPSAAAASSMLMGDGQARDTSAMVSALTRVVSGQRADTQASASSSPASAYSASGLWIGQKRGREEAETAQLADSYPRIYRGIGDFIYSSSSSSGVITVTQDSTSNTSAPATTATTPSAESGSGGVSHEEIGSGSGGGGEQRRKYRGVRQRPWGKWAAEIRDPYKAARVWLGTFETAEAAARAYDEAALRFRGNRAKLNFPENVRLIPPPPQQQVLQNFPTSQTQNLATNFQQQETATMPQFFMSQGYQDYFDYSQLLQNQPTNLLQQMHQTPTQYTHQMASMQPPLLSSYSFGPSSSSATSGSSSSGSFPLLFGDQQQQGFFRQPQNQSQSSGSEFPVTPPPPPPPWSHSSHYPPSSSG</sequence>
<dbReference type="EMBL" id="MW924684">
    <property type="protein sequence ID" value="QWQ79376.1"/>
    <property type="molecule type" value="mRNA"/>
</dbReference>
<feature type="compositionally biased region" description="Low complexity" evidence="7">
    <location>
        <begin position="337"/>
        <end position="388"/>
    </location>
</feature>
<keyword evidence="2" id="KW-0805">Transcription regulation</keyword>
<dbReference type="GO" id="GO:0009873">
    <property type="term" value="P:ethylene-activated signaling pathway"/>
    <property type="evidence" value="ECO:0007669"/>
    <property type="project" value="InterPro"/>
</dbReference>
<evidence type="ECO:0000313" key="9">
    <source>
        <dbReference type="EMBL" id="QWQ79376.1"/>
    </source>
</evidence>
<dbReference type="InterPro" id="IPR036955">
    <property type="entry name" value="AP2/ERF_dom_sf"/>
</dbReference>
<dbReference type="Gene3D" id="3.30.730.10">
    <property type="entry name" value="AP2/ERF domain"/>
    <property type="match status" value="1"/>
</dbReference>
<evidence type="ECO:0000259" key="8">
    <source>
        <dbReference type="PROSITE" id="PS51032"/>
    </source>
</evidence>
<evidence type="ECO:0000256" key="1">
    <source>
        <dbReference type="ARBA" id="ARBA00004123"/>
    </source>
</evidence>
<keyword evidence="4" id="KW-0804">Transcription</keyword>
<dbReference type="CDD" id="cd00018">
    <property type="entry name" value="AP2"/>
    <property type="match status" value="1"/>
</dbReference>
<keyword evidence="3" id="KW-0238">DNA-binding</keyword>
<dbReference type="InterPro" id="IPR001471">
    <property type="entry name" value="AP2/ERF_dom"/>
</dbReference>
<feature type="compositionally biased region" description="Low complexity" evidence="7">
    <location>
        <begin position="399"/>
        <end position="410"/>
    </location>
</feature>
<feature type="domain" description="AP2/ERF" evidence="8">
    <location>
        <begin position="194"/>
        <end position="251"/>
    </location>
</feature>
<proteinExistence type="evidence at transcript level"/>
<comment type="similarity">
    <text evidence="6">Belongs to the AP2/ERF transcription factor family. ERF subfamily.</text>
</comment>
<feature type="compositionally biased region" description="Low complexity" evidence="7">
    <location>
        <begin position="153"/>
        <end position="171"/>
    </location>
</feature>
<dbReference type="Pfam" id="PF00847">
    <property type="entry name" value="AP2"/>
    <property type="match status" value="1"/>
</dbReference>
<dbReference type="InterPro" id="IPR016177">
    <property type="entry name" value="DNA-bd_dom_sf"/>
</dbReference>
<evidence type="ECO:0000256" key="5">
    <source>
        <dbReference type="ARBA" id="ARBA00023242"/>
    </source>
</evidence>
<feature type="region of interest" description="Disordered" evidence="7">
    <location>
        <begin position="7"/>
        <end position="67"/>
    </location>
</feature>
<evidence type="ECO:0000256" key="6">
    <source>
        <dbReference type="ARBA" id="ARBA00024343"/>
    </source>
</evidence>
<dbReference type="AlphaFoldDB" id="A0A8T8UEV1"/>
<reference evidence="9" key="1">
    <citation type="submission" date="2021-04" db="EMBL/GenBank/DDBJ databases">
        <authorList>
            <person name="Zhang Q."/>
            <person name="Wang Y."/>
            <person name="Xu X."/>
        </authorList>
    </citation>
    <scope>NUCLEOTIDE SEQUENCE</scope>
</reference>
<dbReference type="PRINTS" id="PR00367">
    <property type="entry name" value="ETHRSPELEMNT"/>
</dbReference>
<dbReference type="GO" id="GO:0003700">
    <property type="term" value="F:DNA-binding transcription factor activity"/>
    <property type="evidence" value="ECO:0007669"/>
    <property type="project" value="InterPro"/>
</dbReference>